<reference evidence="5" key="1">
    <citation type="submission" date="2021-02" db="EMBL/GenBank/DDBJ databases">
        <authorList>
            <person name="Nowell W R."/>
        </authorList>
    </citation>
    <scope>NUCLEOTIDE SEQUENCE</scope>
</reference>
<comment type="caution">
    <text evidence="5">The sequence shown here is derived from an EMBL/GenBank/DDBJ whole genome shotgun (WGS) entry which is preliminary data.</text>
</comment>
<dbReference type="Proteomes" id="UP000663838">
    <property type="component" value="Unassembled WGS sequence"/>
</dbReference>
<organism evidence="5 6">
    <name type="scientific">Rotaria socialis</name>
    <dbReference type="NCBI Taxonomy" id="392032"/>
    <lineage>
        <taxon>Eukaryota</taxon>
        <taxon>Metazoa</taxon>
        <taxon>Spiralia</taxon>
        <taxon>Gnathifera</taxon>
        <taxon>Rotifera</taxon>
        <taxon>Eurotatoria</taxon>
        <taxon>Bdelloidea</taxon>
        <taxon>Philodinida</taxon>
        <taxon>Philodinidae</taxon>
        <taxon>Rotaria</taxon>
    </lineage>
</organism>
<dbReference type="Proteomes" id="UP000663862">
    <property type="component" value="Unassembled WGS sequence"/>
</dbReference>
<dbReference type="AlphaFoldDB" id="A0A820ZZ85"/>
<dbReference type="EMBL" id="CAJOBS010000408">
    <property type="protein sequence ID" value="CAF4570453.1"/>
    <property type="molecule type" value="Genomic_DNA"/>
</dbReference>
<feature type="compositionally biased region" description="Polar residues" evidence="1">
    <location>
        <begin position="11"/>
        <end position="22"/>
    </location>
</feature>
<evidence type="ECO:0000313" key="6">
    <source>
        <dbReference type="Proteomes" id="UP000663838"/>
    </source>
</evidence>
<evidence type="ECO:0000313" key="5">
    <source>
        <dbReference type="EMBL" id="CAF4570453.1"/>
    </source>
</evidence>
<feature type="compositionally biased region" description="Basic residues" evidence="1">
    <location>
        <begin position="1"/>
        <end position="10"/>
    </location>
</feature>
<feature type="region of interest" description="Disordered" evidence="1">
    <location>
        <begin position="1"/>
        <end position="22"/>
    </location>
</feature>
<dbReference type="EMBL" id="CAJNYV010003780">
    <property type="protein sequence ID" value="CAF3610994.1"/>
    <property type="molecule type" value="Genomic_DNA"/>
</dbReference>
<evidence type="ECO:0000313" key="2">
    <source>
        <dbReference type="EMBL" id="CAF3391755.1"/>
    </source>
</evidence>
<dbReference type="EMBL" id="CAJNYU010000824">
    <property type="protein sequence ID" value="CAF3391755.1"/>
    <property type="molecule type" value="Genomic_DNA"/>
</dbReference>
<name>A0A820ZZ85_9BILA</name>
<dbReference type="Proteomes" id="UP000663869">
    <property type="component" value="Unassembled WGS sequence"/>
</dbReference>
<evidence type="ECO:0000313" key="3">
    <source>
        <dbReference type="EMBL" id="CAF3610994.1"/>
    </source>
</evidence>
<accession>A0A820ZZ85</accession>
<proteinExistence type="predicted"/>
<evidence type="ECO:0000313" key="4">
    <source>
        <dbReference type="EMBL" id="CAF4247241.1"/>
    </source>
</evidence>
<evidence type="ECO:0000256" key="1">
    <source>
        <dbReference type="SAM" id="MobiDB-lite"/>
    </source>
</evidence>
<sequence length="103" mass="11838">MGNRTSRKTMQKQNSSACDSSIYASKQPAEQPYFMKHHIETHCNLVDNVLNHHMQVVNSNPDIPPLIKSIHQTSLQLAIRHHFHATSLNTPHYLQLEQLVVNF</sequence>
<dbReference type="Proteomes" id="UP000663865">
    <property type="component" value="Unassembled WGS sequence"/>
</dbReference>
<protein>
    <submittedName>
        <fullName evidence="5">Uncharacterized protein</fullName>
    </submittedName>
</protein>
<dbReference type="EMBL" id="CAJOBQ010000080">
    <property type="protein sequence ID" value="CAF4247241.1"/>
    <property type="molecule type" value="Genomic_DNA"/>
</dbReference>
<gene>
    <name evidence="2" type="ORF">FME351_LOCUS8211</name>
    <name evidence="3" type="ORF">KIK155_LOCUS21427</name>
    <name evidence="5" type="ORF">TOA249_LOCUS8565</name>
    <name evidence="4" type="ORF">TSG867_LOCUS2849</name>
</gene>